<proteinExistence type="predicted"/>
<sequence length="99" mass="11295">MTKVPPYRIQTGKRFIRDAESVKFHVDNNDYFGTAATLLGLIRETLASEIKKAPDKNWAPVEIAFKNLEQDLLILQGSYHIKANKRKVQAEPRGKLKSQ</sequence>
<dbReference type="AlphaFoldDB" id="A0A2N2DZ45"/>
<reference evidence="1 2" key="1">
    <citation type="journal article" date="2017" name="ISME J.">
        <title>Potential for microbial H2 and metal transformations associated with novel bacteria and archaea in deep terrestrial subsurface sediments.</title>
        <authorList>
            <person name="Hernsdorf A.W."/>
            <person name="Amano Y."/>
            <person name="Miyakawa K."/>
            <person name="Ise K."/>
            <person name="Suzuki Y."/>
            <person name="Anantharaman K."/>
            <person name="Probst A."/>
            <person name="Burstein D."/>
            <person name="Thomas B.C."/>
            <person name="Banfield J.F."/>
        </authorList>
    </citation>
    <scope>NUCLEOTIDE SEQUENCE [LARGE SCALE GENOMIC DNA]</scope>
    <source>
        <strain evidence="1">HGW-Falkowbacteria-2</strain>
    </source>
</reference>
<dbReference type="EMBL" id="PHAH01000035">
    <property type="protein sequence ID" value="PKM87721.1"/>
    <property type="molecule type" value="Genomic_DNA"/>
</dbReference>
<organism evidence="1 2">
    <name type="scientific">Candidatus Falkowbacteria bacterium HGW-Falkowbacteria-2</name>
    <dbReference type="NCBI Taxonomy" id="2013769"/>
    <lineage>
        <taxon>Bacteria</taxon>
        <taxon>Candidatus Falkowiibacteriota</taxon>
    </lineage>
</organism>
<name>A0A2N2DZ45_9BACT</name>
<evidence type="ECO:0000313" key="1">
    <source>
        <dbReference type="EMBL" id="PKM87721.1"/>
    </source>
</evidence>
<accession>A0A2N2DZ45</accession>
<dbReference type="Proteomes" id="UP000233325">
    <property type="component" value="Unassembled WGS sequence"/>
</dbReference>
<gene>
    <name evidence="1" type="ORF">CVU83_02650</name>
</gene>
<comment type="caution">
    <text evidence="1">The sequence shown here is derived from an EMBL/GenBank/DDBJ whole genome shotgun (WGS) entry which is preliminary data.</text>
</comment>
<evidence type="ECO:0000313" key="2">
    <source>
        <dbReference type="Proteomes" id="UP000233325"/>
    </source>
</evidence>
<protein>
    <submittedName>
        <fullName evidence="1">Uncharacterized protein</fullName>
    </submittedName>
</protein>